<comment type="caution">
    <text evidence="1">The sequence shown here is derived from an EMBL/GenBank/DDBJ whole genome shotgun (WGS) entry which is preliminary data.</text>
</comment>
<sequence length="76" mass="8731">MKMLIIYKKHGFLIACKCGINLRNVGCVVYSFRLFHLTSVGREVKSECVSEEMVYVFDEISLTLNPELVCHDKKTC</sequence>
<gene>
    <name evidence="1" type="ORF">GGR14_001701</name>
</gene>
<keyword evidence="2" id="KW-1185">Reference proteome</keyword>
<proteinExistence type="predicted"/>
<dbReference type="AlphaFoldDB" id="A0A7W6HVX9"/>
<evidence type="ECO:0000313" key="1">
    <source>
        <dbReference type="EMBL" id="MBB4025917.1"/>
    </source>
</evidence>
<accession>A0A7W6HVX9</accession>
<reference evidence="1 2" key="1">
    <citation type="submission" date="2020-08" db="EMBL/GenBank/DDBJ databases">
        <title>Genomic Encyclopedia of Type Strains, Phase IV (KMG-IV): sequencing the most valuable type-strain genomes for metagenomic binning, comparative biology and taxonomic classification.</title>
        <authorList>
            <person name="Goeker M."/>
        </authorList>
    </citation>
    <scope>NUCLEOTIDE SEQUENCE [LARGE SCALE GENOMIC DNA]</scope>
    <source>
        <strain evidence="1 2">DSM 105721</strain>
    </source>
</reference>
<organism evidence="1 2">
    <name type="scientific">Butyricimonas faecihominis</name>
    <dbReference type="NCBI Taxonomy" id="1472416"/>
    <lineage>
        <taxon>Bacteria</taxon>
        <taxon>Pseudomonadati</taxon>
        <taxon>Bacteroidota</taxon>
        <taxon>Bacteroidia</taxon>
        <taxon>Bacteroidales</taxon>
        <taxon>Odoribacteraceae</taxon>
        <taxon>Butyricimonas</taxon>
    </lineage>
</organism>
<evidence type="ECO:0000313" key="2">
    <source>
        <dbReference type="Proteomes" id="UP000546007"/>
    </source>
</evidence>
<name>A0A7W6HVX9_9BACT</name>
<dbReference type="Proteomes" id="UP000546007">
    <property type="component" value="Unassembled WGS sequence"/>
</dbReference>
<protein>
    <submittedName>
        <fullName evidence="1">Uncharacterized protein</fullName>
    </submittedName>
</protein>
<dbReference type="EMBL" id="JACIES010000003">
    <property type="protein sequence ID" value="MBB4025917.1"/>
    <property type="molecule type" value="Genomic_DNA"/>
</dbReference>